<evidence type="ECO:0000313" key="2">
    <source>
        <dbReference type="Proteomes" id="UP000257109"/>
    </source>
</evidence>
<accession>A0A371F4G9</accession>
<evidence type="ECO:0008006" key="3">
    <source>
        <dbReference type="Google" id="ProtNLM"/>
    </source>
</evidence>
<reference evidence="1" key="1">
    <citation type="submission" date="2018-05" db="EMBL/GenBank/DDBJ databases">
        <title>Draft genome of Mucuna pruriens seed.</title>
        <authorList>
            <person name="Nnadi N.E."/>
            <person name="Vos R."/>
            <person name="Hasami M.H."/>
            <person name="Devisetty U.K."/>
            <person name="Aguiy J.C."/>
        </authorList>
    </citation>
    <scope>NUCLEOTIDE SEQUENCE [LARGE SCALE GENOMIC DNA]</scope>
    <source>
        <strain evidence="1">JCA_2017</strain>
    </source>
</reference>
<name>A0A371F4G9_MUCPR</name>
<dbReference type="EMBL" id="QJKJ01010610">
    <property type="protein sequence ID" value="RDX73202.1"/>
    <property type="molecule type" value="Genomic_DNA"/>
</dbReference>
<proteinExistence type="predicted"/>
<dbReference type="AlphaFoldDB" id="A0A371F4G9"/>
<gene>
    <name evidence="1" type="ORF">CR513_47222</name>
</gene>
<organism evidence="1 2">
    <name type="scientific">Mucuna pruriens</name>
    <name type="common">Velvet bean</name>
    <name type="synonym">Dolichos pruriens</name>
    <dbReference type="NCBI Taxonomy" id="157652"/>
    <lineage>
        <taxon>Eukaryota</taxon>
        <taxon>Viridiplantae</taxon>
        <taxon>Streptophyta</taxon>
        <taxon>Embryophyta</taxon>
        <taxon>Tracheophyta</taxon>
        <taxon>Spermatophyta</taxon>
        <taxon>Magnoliopsida</taxon>
        <taxon>eudicotyledons</taxon>
        <taxon>Gunneridae</taxon>
        <taxon>Pentapetalae</taxon>
        <taxon>rosids</taxon>
        <taxon>fabids</taxon>
        <taxon>Fabales</taxon>
        <taxon>Fabaceae</taxon>
        <taxon>Papilionoideae</taxon>
        <taxon>50 kb inversion clade</taxon>
        <taxon>NPAAA clade</taxon>
        <taxon>indigoferoid/millettioid clade</taxon>
        <taxon>Phaseoleae</taxon>
        <taxon>Mucuna</taxon>
    </lineage>
</organism>
<feature type="non-terminal residue" evidence="1">
    <location>
        <position position="309"/>
    </location>
</feature>
<evidence type="ECO:0000313" key="1">
    <source>
        <dbReference type="EMBL" id="RDX73202.1"/>
    </source>
</evidence>
<comment type="caution">
    <text evidence="1">The sequence shown here is derived from an EMBL/GenBank/DDBJ whole genome shotgun (WGS) entry which is preliminary data.</text>
</comment>
<protein>
    <recommendedName>
        <fullName evidence="3">Copia protein</fullName>
    </recommendedName>
</protein>
<feature type="non-terminal residue" evidence="1">
    <location>
        <position position="1"/>
    </location>
</feature>
<keyword evidence="2" id="KW-1185">Reference proteome</keyword>
<sequence length="309" mass="34981">ITGYSNSVRGGNKYHLPPELESFLGAASRYLGFRKMITLLGPMIGSRRVVSACLNNFDKNWLKKSLFLLVTIEAGKPCNLTTLEMNILVTSLVEKGCDKLMKCTYFVNLSTTIKIVSFLRVLESSKMKSIDMPLQTWVGIGRGCRSLASAKPNKNSSNSFKSVKHPNVIPIGDILEKFKMESSKLISMPIEEKLKLTKESEGKKGGYKKYKSLIRSLRYLIVTRPYIVLGLIYLVDTLIDEILYANNNNVKLIGYTDMIHQKQNTPTKIFCDNKSTIALSKNLQSKHIDIRFHKIQELITQNKVKINYC</sequence>
<dbReference type="Proteomes" id="UP000257109">
    <property type="component" value="Unassembled WGS sequence"/>
</dbReference>